<keyword evidence="4 5" id="KW-0472">Membrane</keyword>
<evidence type="ECO:0000256" key="1">
    <source>
        <dbReference type="ARBA" id="ARBA00004370"/>
    </source>
</evidence>
<dbReference type="EMBL" id="FWXR01000002">
    <property type="protein sequence ID" value="SMC44368.1"/>
    <property type="molecule type" value="Genomic_DNA"/>
</dbReference>
<dbReference type="InterPro" id="IPR006685">
    <property type="entry name" value="MscS_channel_2nd"/>
</dbReference>
<feature type="transmembrane region" description="Helical" evidence="5">
    <location>
        <begin position="49"/>
        <end position="68"/>
    </location>
</feature>
<feature type="transmembrane region" description="Helical" evidence="5">
    <location>
        <begin position="74"/>
        <end position="93"/>
    </location>
</feature>
<keyword evidence="2 5" id="KW-0812">Transmembrane</keyword>
<sequence>MSGFFIPSAIADNIGWSLGVAAFCFALRLVGEALARRSGDPLIMRKRRFTVRAVTNALLALALLVIWLSEIQNALFSLTAVLVALVVATKELILCVSGSVLRFGGHLFKVGDRIELYGIRGEVIDHGLFSTTIMELSPREEGAMGTARTVMLPNSMLLAGPVRVEPQPRHFAPHRFTLTMEAPVPASETARLVTQTAERVLSADRELAARFHQFVARKAGTEIAGPQSSVTVGTSEIGKLQFHVMIYCLVKDAPALQQEITLALFDALEKRSGRMRDGEAKAWSEIARQLKEGAATKREAA</sequence>
<dbReference type="Pfam" id="PF00924">
    <property type="entry name" value="MS_channel_2nd"/>
    <property type="match status" value="1"/>
</dbReference>
<dbReference type="STRING" id="937218.SAMN06297251_102253"/>
<dbReference type="InterPro" id="IPR010920">
    <property type="entry name" value="LSM_dom_sf"/>
</dbReference>
<dbReference type="RefSeq" id="WP_084408698.1">
    <property type="nucleotide sequence ID" value="NZ_FWXR01000002.1"/>
</dbReference>
<reference evidence="7 8" key="1">
    <citation type="submission" date="2017-04" db="EMBL/GenBank/DDBJ databases">
        <authorList>
            <person name="Afonso C.L."/>
            <person name="Miller P.J."/>
            <person name="Scott M.A."/>
            <person name="Spackman E."/>
            <person name="Goraichik I."/>
            <person name="Dimitrov K.M."/>
            <person name="Suarez D.L."/>
            <person name="Swayne D.E."/>
        </authorList>
    </citation>
    <scope>NUCLEOTIDE SEQUENCE [LARGE SCALE GENOMIC DNA]</scope>
    <source>
        <strain evidence="7 8">CGMCC 1.10972</strain>
    </source>
</reference>
<dbReference type="Gene3D" id="2.30.30.60">
    <property type="match status" value="1"/>
</dbReference>
<gene>
    <name evidence="7" type="ORF">SAMN06297251_102253</name>
</gene>
<evidence type="ECO:0000256" key="2">
    <source>
        <dbReference type="ARBA" id="ARBA00022692"/>
    </source>
</evidence>
<dbReference type="GO" id="GO:0008381">
    <property type="term" value="F:mechanosensitive monoatomic ion channel activity"/>
    <property type="evidence" value="ECO:0007669"/>
    <property type="project" value="UniProtKB-ARBA"/>
</dbReference>
<feature type="domain" description="Mechanosensitive ion channel MscS" evidence="6">
    <location>
        <begin position="106"/>
        <end position="137"/>
    </location>
</feature>
<organism evidence="7 8">
    <name type="scientific">Fulvimarina manganoxydans</name>
    <dbReference type="NCBI Taxonomy" id="937218"/>
    <lineage>
        <taxon>Bacteria</taxon>
        <taxon>Pseudomonadati</taxon>
        <taxon>Pseudomonadota</taxon>
        <taxon>Alphaproteobacteria</taxon>
        <taxon>Hyphomicrobiales</taxon>
        <taxon>Aurantimonadaceae</taxon>
        <taxon>Fulvimarina</taxon>
    </lineage>
</organism>
<proteinExistence type="predicted"/>
<evidence type="ECO:0000313" key="7">
    <source>
        <dbReference type="EMBL" id="SMC44368.1"/>
    </source>
</evidence>
<dbReference type="SUPFAM" id="SSF50182">
    <property type="entry name" value="Sm-like ribonucleoproteins"/>
    <property type="match status" value="1"/>
</dbReference>
<name>A0A1W1Z8V5_9HYPH</name>
<evidence type="ECO:0000256" key="3">
    <source>
        <dbReference type="ARBA" id="ARBA00022989"/>
    </source>
</evidence>
<comment type="subcellular location">
    <subcellularLocation>
        <location evidence="1">Membrane</location>
    </subcellularLocation>
</comment>
<evidence type="ECO:0000256" key="4">
    <source>
        <dbReference type="ARBA" id="ARBA00023136"/>
    </source>
</evidence>
<feature type="transmembrane region" description="Helical" evidence="5">
    <location>
        <begin position="6"/>
        <end position="29"/>
    </location>
</feature>
<keyword evidence="8" id="KW-1185">Reference proteome</keyword>
<dbReference type="InterPro" id="IPR023408">
    <property type="entry name" value="MscS_beta-dom_sf"/>
</dbReference>
<accession>A0A1W1Z8V5</accession>
<dbReference type="PANTHER" id="PTHR30566:SF27">
    <property type="entry name" value="MECHANOSENSITIVE ION CHANNEL PROTEIN"/>
    <property type="match status" value="1"/>
</dbReference>
<evidence type="ECO:0000259" key="6">
    <source>
        <dbReference type="Pfam" id="PF00924"/>
    </source>
</evidence>
<dbReference type="Proteomes" id="UP000192656">
    <property type="component" value="Unassembled WGS sequence"/>
</dbReference>
<protein>
    <submittedName>
        <fullName evidence="7">Small-conductance mechanosensitive channel</fullName>
    </submittedName>
</protein>
<keyword evidence="3 5" id="KW-1133">Transmembrane helix</keyword>
<dbReference type="GO" id="GO:0016020">
    <property type="term" value="C:membrane"/>
    <property type="evidence" value="ECO:0007669"/>
    <property type="project" value="UniProtKB-SubCell"/>
</dbReference>
<dbReference type="AlphaFoldDB" id="A0A1W1Z8V5"/>
<dbReference type="PANTHER" id="PTHR30566">
    <property type="entry name" value="YNAI-RELATED MECHANOSENSITIVE ION CHANNEL"/>
    <property type="match status" value="1"/>
</dbReference>
<evidence type="ECO:0000313" key="8">
    <source>
        <dbReference type="Proteomes" id="UP000192656"/>
    </source>
</evidence>
<dbReference type="OrthoDB" id="9775421at2"/>
<evidence type="ECO:0000256" key="5">
    <source>
        <dbReference type="SAM" id="Phobius"/>
    </source>
</evidence>